<reference evidence="2" key="1">
    <citation type="journal article" date="2023" name="G3 (Bethesda)">
        <title>Genome assembly and association tests identify interacting loci associated with vigor, precocity, and sex in interspecific pistachio rootstocks.</title>
        <authorList>
            <person name="Palmer W."/>
            <person name="Jacygrad E."/>
            <person name="Sagayaradj S."/>
            <person name="Cavanaugh K."/>
            <person name="Han R."/>
            <person name="Bertier L."/>
            <person name="Beede B."/>
            <person name="Kafkas S."/>
            <person name="Golino D."/>
            <person name="Preece J."/>
            <person name="Michelmore R."/>
        </authorList>
    </citation>
    <scope>NUCLEOTIDE SEQUENCE [LARGE SCALE GENOMIC DNA]</scope>
</reference>
<gene>
    <name evidence="1" type="ORF">Patl1_28997</name>
</gene>
<keyword evidence="2" id="KW-1185">Reference proteome</keyword>
<accession>A0ACC1BF69</accession>
<proteinExistence type="predicted"/>
<sequence length="73" mass="8033">MISLADLSPQVPEGQILSHGHAGVRSAGRKKAELNKSIEELEKRLEQAKRRNAQVSLHLEARKKALEQAGKVP</sequence>
<dbReference type="EMBL" id="CM047901">
    <property type="protein sequence ID" value="KAJ0097493.1"/>
    <property type="molecule type" value="Genomic_DNA"/>
</dbReference>
<evidence type="ECO:0000313" key="2">
    <source>
        <dbReference type="Proteomes" id="UP001164250"/>
    </source>
</evidence>
<organism evidence="1 2">
    <name type="scientific">Pistacia atlantica</name>
    <dbReference type="NCBI Taxonomy" id="434234"/>
    <lineage>
        <taxon>Eukaryota</taxon>
        <taxon>Viridiplantae</taxon>
        <taxon>Streptophyta</taxon>
        <taxon>Embryophyta</taxon>
        <taxon>Tracheophyta</taxon>
        <taxon>Spermatophyta</taxon>
        <taxon>Magnoliopsida</taxon>
        <taxon>eudicotyledons</taxon>
        <taxon>Gunneridae</taxon>
        <taxon>Pentapetalae</taxon>
        <taxon>rosids</taxon>
        <taxon>malvids</taxon>
        <taxon>Sapindales</taxon>
        <taxon>Anacardiaceae</taxon>
        <taxon>Pistacia</taxon>
    </lineage>
</organism>
<protein>
    <submittedName>
        <fullName evidence="1">Uncharacterized protein</fullName>
    </submittedName>
</protein>
<dbReference type="Proteomes" id="UP001164250">
    <property type="component" value="Chromosome 5"/>
</dbReference>
<comment type="caution">
    <text evidence="1">The sequence shown here is derived from an EMBL/GenBank/DDBJ whole genome shotgun (WGS) entry which is preliminary data.</text>
</comment>
<evidence type="ECO:0000313" key="1">
    <source>
        <dbReference type="EMBL" id="KAJ0097493.1"/>
    </source>
</evidence>
<name>A0ACC1BF69_9ROSI</name>